<comment type="caution">
    <text evidence="3">The sequence shown here is derived from an EMBL/GenBank/DDBJ whole genome shotgun (WGS) entry which is preliminary data.</text>
</comment>
<dbReference type="InterPro" id="IPR001478">
    <property type="entry name" value="PDZ"/>
</dbReference>
<dbReference type="SMART" id="SM00228">
    <property type="entry name" value="PDZ"/>
    <property type="match status" value="1"/>
</dbReference>
<evidence type="ECO:0000256" key="1">
    <source>
        <dbReference type="SAM" id="SignalP"/>
    </source>
</evidence>
<keyword evidence="4" id="KW-1185">Reference proteome</keyword>
<dbReference type="Proteomes" id="UP000282388">
    <property type="component" value="Unassembled WGS sequence"/>
</dbReference>
<name>A0A3A8EBP1_9GAMM</name>
<feature type="chain" id="PRO_5017351081" evidence="1">
    <location>
        <begin position="23"/>
        <end position="246"/>
    </location>
</feature>
<feature type="domain" description="PDZ" evidence="2">
    <location>
        <begin position="162"/>
        <end position="235"/>
    </location>
</feature>
<evidence type="ECO:0000313" key="4">
    <source>
        <dbReference type="Proteomes" id="UP000282388"/>
    </source>
</evidence>
<reference evidence="3 4" key="1">
    <citation type="submission" date="2018-09" db="EMBL/GenBank/DDBJ databases">
        <title>The draft genome of Acinetobacter spp. strains.</title>
        <authorList>
            <person name="Qin J."/>
            <person name="Feng Y."/>
            <person name="Zong Z."/>
        </authorList>
    </citation>
    <scope>NUCLEOTIDE SEQUENCE [LARGE SCALE GENOMIC DNA]</scope>
    <source>
        <strain evidence="3 4">WCHAc060012</strain>
    </source>
</reference>
<dbReference type="SUPFAM" id="SSF50156">
    <property type="entry name" value="PDZ domain-like"/>
    <property type="match status" value="1"/>
</dbReference>
<feature type="signal peptide" evidence="1">
    <location>
        <begin position="1"/>
        <end position="22"/>
    </location>
</feature>
<dbReference type="AlphaFoldDB" id="A0A3A8EBP1"/>
<proteinExistence type="predicted"/>
<keyword evidence="1" id="KW-0732">Signal</keyword>
<dbReference type="Pfam" id="PF13180">
    <property type="entry name" value="PDZ_2"/>
    <property type="match status" value="1"/>
</dbReference>
<dbReference type="InterPro" id="IPR036034">
    <property type="entry name" value="PDZ_sf"/>
</dbReference>
<protein>
    <submittedName>
        <fullName evidence="3">PDZ domain-containing protein</fullName>
    </submittedName>
</protein>
<evidence type="ECO:0000259" key="2">
    <source>
        <dbReference type="SMART" id="SM00228"/>
    </source>
</evidence>
<evidence type="ECO:0000313" key="3">
    <source>
        <dbReference type="EMBL" id="RKG30926.1"/>
    </source>
</evidence>
<dbReference type="Gene3D" id="2.30.42.10">
    <property type="match status" value="1"/>
</dbReference>
<gene>
    <name evidence="3" type="ORF">D7V32_09705</name>
</gene>
<sequence>MVMKNKKILGLILLACSAPIFADNFQDRESWRKKPEVMMVDDIDLKTDELIEQGYVPVMSETFKSVSTNRGYSDSMWDLKNKGNQLGAQIVIFSNAPVENGYYYRYRNSKPDSYPFLIGDNQKSDLNSYPVGTIEAVPHRLANRTEYSSRYFYKYNSVTGIYPSILSSKDKINNGLQGGVIVKKVQADSPAKGVIFPQDIIIKVNDDNINDVSAFVESSNYLRGNTVKFEILRKGQKMPIEVSMKQ</sequence>
<organism evidence="3 4">
    <name type="scientific">Acinetobacter tianfuensis</name>
    <dbReference type="NCBI Taxonomy" id="2419603"/>
    <lineage>
        <taxon>Bacteria</taxon>
        <taxon>Pseudomonadati</taxon>
        <taxon>Pseudomonadota</taxon>
        <taxon>Gammaproteobacteria</taxon>
        <taxon>Moraxellales</taxon>
        <taxon>Moraxellaceae</taxon>
        <taxon>Acinetobacter</taxon>
    </lineage>
</organism>
<dbReference type="OrthoDB" id="6694649at2"/>
<dbReference type="EMBL" id="RAXV01000019">
    <property type="protein sequence ID" value="RKG30926.1"/>
    <property type="molecule type" value="Genomic_DNA"/>
</dbReference>
<accession>A0A3A8EBP1</accession>